<keyword evidence="7" id="KW-1185">Reference proteome</keyword>
<dbReference type="GO" id="GO:0003677">
    <property type="term" value="F:DNA binding"/>
    <property type="evidence" value="ECO:0007669"/>
    <property type="project" value="UniProtKB-KW"/>
</dbReference>
<dbReference type="InterPro" id="IPR015300">
    <property type="entry name" value="DNA-bd_pseudobarrel_sf"/>
</dbReference>
<name>A0AAV6Y6V8_9LAMI</name>
<organism evidence="6 7">
    <name type="scientific">Buddleja alternifolia</name>
    <dbReference type="NCBI Taxonomy" id="168488"/>
    <lineage>
        <taxon>Eukaryota</taxon>
        <taxon>Viridiplantae</taxon>
        <taxon>Streptophyta</taxon>
        <taxon>Embryophyta</taxon>
        <taxon>Tracheophyta</taxon>
        <taxon>Spermatophyta</taxon>
        <taxon>Magnoliopsida</taxon>
        <taxon>eudicotyledons</taxon>
        <taxon>Gunneridae</taxon>
        <taxon>Pentapetalae</taxon>
        <taxon>asterids</taxon>
        <taxon>lamiids</taxon>
        <taxon>Lamiales</taxon>
        <taxon>Scrophulariaceae</taxon>
        <taxon>Buddlejeae</taxon>
        <taxon>Buddleja</taxon>
    </lineage>
</organism>
<dbReference type="GO" id="GO:0005634">
    <property type="term" value="C:nucleus"/>
    <property type="evidence" value="ECO:0007669"/>
    <property type="project" value="UniProtKB-SubCell"/>
</dbReference>
<evidence type="ECO:0000256" key="4">
    <source>
        <dbReference type="ARBA" id="ARBA00023163"/>
    </source>
</evidence>
<dbReference type="InterPro" id="IPR039218">
    <property type="entry name" value="REM_fam"/>
</dbReference>
<reference evidence="6" key="1">
    <citation type="submission" date="2019-10" db="EMBL/GenBank/DDBJ databases">
        <authorList>
            <person name="Zhang R."/>
            <person name="Pan Y."/>
            <person name="Wang J."/>
            <person name="Ma R."/>
            <person name="Yu S."/>
        </authorList>
    </citation>
    <scope>NUCLEOTIDE SEQUENCE</scope>
    <source>
        <strain evidence="6">LA-IB0</strain>
        <tissue evidence="6">Leaf</tissue>
    </source>
</reference>
<keyword evidence="5" id="KW-0539">Nucleus</keyword>
<keyword evidence="3" id="KW-0238">DNA-binding</keyword>
<keyword evidence="2" id="KW-0805">Transcription regulation</keyword>
<keyword evidence="4" id="KW-0804">Transcription</keyword>
<proteinExistence type="predicted"/>
<dbReference type="Proteomes" id="UP000826271">
    <property type="component" value="Unassembled WGS sequence"/>
</dbReference>
<evidence type="ECO:0000256" key="1">
    <source>
        <dbReference type="ARBA" id="ARBA00004123"/>
    </source>
</evidence>
<protein>
    <recommendedName>
        <fullName evidence="8">TF-B3 domain-containing protein</fullName>
    </recommendedName>
</protein>
<comment type="subcellular location">
    <subcellularLocation>
        <location evidence="1">Nucleus</location>
    </subcellularLocation>
</comment>
<dbReference type="PANTHER" id="PTHR31674:SF62">
    <property type="entry name" value="B3 DOMAIN-CONTAINING PROTEIN REM14-RELATED"/>
    <property type="match status" value="1"/>
</dbReference>
<evidence type="ECO:0000313" key="7">
    <source>
        <dbReference type="Proteomes" id="UP000826271"/>
    </source>
</evidence>
<evidence type="ECO:0000256" key="5">
    <source>
        <dbReference type="ARBA" id="ARBA00023242"/>
    </source>
</evidence>
<evidence type="ECO:0008006" key="8">
    <source>
        <dbReference type="Google" id="ProtNLM"/>
    </source>
</evidence>
<dbReference type="EMBL" id="WHWC01000002">
    <property type="protein sequence ID" value="KAG8388606.1"/>
    <property type="molecule type" value="Genomic_DNA"/>
</dbReference>
<dbReference type="AlphaFoldDB" id="A0AAV6Y6V8"/>
<dbReference type="SUPFAM" id="SSF101936">
    <property type="entry name" value="DNA-binding pseudobarrel domain"/>
    <property type="match status" value="1"/>
</dbReference>
<evidence type="ECO:0000256" key="2">
    <source>
        <dbReference type="ARBA" id="ARBA00023015"/>
    </source>
</evidence>
<accession>A0AAV6Y6V8</accession>
<evidence type="ECO:0000256" key="3">
    <source>
        <dbReference type="ARBA" id="ARBA00023125"/>
    </source>
</evidence>
<dbReference type="Gene3D" id="2.40.330.10">
    <property type="entry name" value="DNA-binding pseudobarrel domain"/>
    <property type="match status" value="2"/>
</dbReference>
<sequence>MLHPNLKIPSSPQILSDPSLKQCLQGAKWLLIVHQVSISSRSCLARLSLNDLPPLFVIRSNVSRGDTLTLHTARGSTAFRLQQSNDGVLCLSGSEWTQFVTANELNETYVLLMIHRGNMHFNVKVFDQSALCIESDGDEDDNEDANDANPLLPNDVIDVEDYDENDGDSDVEVVKIFRITVPPSSGYNYRHARLARLTITTRPLMGYNLLDFNLAILKVPAEGNSTWSVNLKWISSYSSSGEVGRQSFAFKEGRLEFANANRIRGGDTCVFKINEAVGNKVNMDVVIERRVRGH</sequence>
<evidence type="ECO:0000313" key="6">
    <source>
        <dbReference type="EMBL" id="KAG8388606.1"/>
    </source>
</evidence>
<dbReference type="PANTHER" id="PTHR31674">
    <property type="entry name" value="B3 DOMAIN-CONTAINING PROTEIN REM-LIKE 3-RELATED"/>
    <property type="match status" value="1"/>
</dbReference>
<comment type="caution">
    <text evidence="6">The sequence shown here is derived from an EMBL/GenBank/DDBJ whole genome shotgun (WGS) entry which is preliminary data.</text>
</comment>
<gene>
    <name evidence="6" type="ORF">BUALT_Bualt02G0143000</name>
</gene>